<sequence>MRPQPITIEVRGELTDDHAKAALLILEKIWDRVGREQGKRLVVANGEGKSGKARQASHRSSHAVDDR</sequence>
<dbReference type="RefSeq" id="WP_268007207.1">
    <property type="nucleotide sequence ID" value="NZ_BSUT01000001.1"/>
</dbReference>
<name>A0ABY6ZL58_9BACL</name>
<evidence type="ECO:0000256" key="1">
    <source>
        <dbReference type="SAM" id="MobiDB-lite"/>
    </source>
</evidence>
<feature type="compositionally biased region" description="Basic residues" evidence="1">
    <location>
        <begin position="51"/>
        <end position="61"/>
    </location>
</feature>
<evidence type="ECO:0000313" key="2">
    <source>
        <dbReference type="EMBL" id="WAH43323.1"/>
    </source>
</evidence>
<protein>
    <submittedName>
        <fullName evidence="2">Uncharacterized protein</fullName>
    </submittedName>
</protein>
<accession>A0ABY6ZL58</accession>
<dbReference type="Proteomes" id="UP001164761">
    <property type="component" value="Chromosome"/>
</dbReference>
<organism evidence="2 3">
    <name type="scientific">Alicyclobacillus fastidiosus</name>
    <dbReference type="NCBI Taxonomy" id="392011"/>
    <lineage>
        <taxon>Bacteria</taxon>
        <taxon>Bacillati</taxon>
        <taxon>Bacillota</taxon>
        <taxon>Bacilli</taxon>
        <taxon>Bacillales</taxon>
        <taxon>Alicyclobacillaceae</taxon>
        <taxon>Alicyclobacillus</taxon>
    </lineage>
</organism>
<proteinExistence type="predicted"/>
<keyword evidence="3" id="KW-1185">Reference proteome</keyword>
<feature type="region of interest" description="Disordered" evidence="1">
    <location>
        <begin position="42"/>
        <end position="67"/>
    </location>
</feature>
<dbReference type="EMBL" id="CP104067">
    <property type="protein sequence ID" value="WAH43323.1"/>
    <property type="molecule type" value="Genomic_DNA"/>
</dbReference>
<evidence type="ECO:0000313" key="3">
    <source>
        <dbReference type="Proteomes" id="UP001164761"/>
    </source>
</evidence>
<reference evidence="2" key="1">
    <citation type="submission" date="2022-08" db="EMBL/GenBank/DDBJ databases">
        <title>Alicyclobacillus fastidiosus DSM 17978, complete genome.</title>
        <authorList>
            <person name="Wang Q."/>
            <person name="Cai R."/>
            <person name="Wang Z."/>
        </authorList>
    </citation>
    <scope>NUCLEOTIDE SEQUENCE</scope>
    <source>
        <strain evidence="2">DSM 17978</strain>
    </source>
</reference>
<gene>
    <name evidence="2" type="ORF">NZD89_08005</name>
</gene>